<gene>
    <name evidence="2" type="ORF">S01H4_08507</name>
</gene>
<proteinExistence type="predicted"/>
<organism evidence="2">
    <name type="scientific">marine sediment metagenome</name>
    <dbReference type="NCBI Taxonomy" id="412755"/>
    <lineage>
        <taxon>unclassified sequences</taxon>
        <taxon>metagenomes</taxon>
        <taxon>ecological metagenomes</taxon>
    </lineage>
</organism>
<protein>
    <recommendedName>
        <fullName evidence="1">Thoeris protein ThsB TIR-like domain-containing protein</fullName>
    </recommendedName>
</protein>
<dbReference type="Gene3D" id="3.40.50.11200">
    <property type="match status" value="1"/>
</dbReference>
<dbReference type="Pfam" id="PF08937">
    <property type="entry name" value="ThsB_TIR"/>
    <property type="match status" value="1"/>
</dbReference>
<name>X0ZL79_9ZZZZ</name>
<dbReference type="EMBL" id="BART01002928">
    <property type="protein sequence ID" value="GAG70174.1"/>
    <property type="molecule type" value="Genomic_DNA"/>
</dbReference>
<reference evidence="2" key="1">
    <citation type="journal article" date="2014" name="Front. Microbiol.">
        <title>High frequency of phylogenetically diverse reductive dehalogenase-homologous genes in deep subseafloor sedimentary metagenomes.</title>
        <authorList>
            <person name="Kawai M."/>
            <person name="Futagami T."/>
            <person name="Toyoda A."/>
            <person name="Takaki Y."/>
            <person name="Nishi S."/>
            <person name="Hori S."/>
            <person name="Arai W."/>
            <person name="Tsubouchi T."/>
            <person name="Morono Y."/>
            <person name="Uchiyama I."/>
            <person name="Ito T."/>
            <person name="Fujiyama A."/>
            <person name="Inagaki F."/>
            <person name="Takami H."/>
        </authorList>
    </citation>
    <scope>NUCLEOTIDE SEQUENCE</scope>
    <source>
        <strain evidence="2">Expedition CK06-06</strain>
    </source>
</reference>
<dbReference type="AlphaFoldDB" id="X0ZL79"/>
<feature type="domain" description="Thoeris protein ThsB TIR-like" evidence="1">
    <location>
        <begin position="6"/>
        <end position="101"/>
    </location>
</feature>
<accession>X0ZL79</accession>
<sequence length="147" mass="16813">MARRVFFSFEYEQDVSRAMVVRKSWVTQGREAAGFIDKADFEELEQQGEDAIRNWIDKQLEGTSVTVVLVGEKTCSSKWVKYEIEKSIDDGKGLLGIDISKIKDLADYTSKRCGKIPEGYKFYLWNNDDGYSNMGDWIEEAAEDAGR</sequence>
<dbReference type="SUPFAM" id="SSF52206">
    <property type="entry name" value="Hypothetical protein MTH538"/>
    <property type="match status" value="1"/>
</dbReference>
<dbReference type="InterPro" id="IPR015032">
    <property type="entry name" value="ThsB__TIR-like_domain"/>
</dbReference>
<evidence type="ECO:0000259" key="1">
    <source>
        <dbReference type="Pfam" id="PF08937"/>
    </source>
</evidence>
<comment type="caution">
    <text evidence="2">The sequence shown here is derived from an EMBL/GenBank/DDBJ whole genome shotgun (WGS) entry which is preliminary data.</text>
</comment>
<evidence type="ECO:0000313" key="2">
    <source>
        <dbReference type="EMBL" id="GAG70174.1"/>
    </source>
</evidence>
<dbReference type="InterPro" id="IPR036490">
    <property type="entry name" value="ThsB_TIR-like_sf"/>
</dbReference>